<proteinExistence type="predicted"/>
<dbReference type="InParanoid" id="C3XPT3"/>
<dbReference type="EMBL" id="GG666451">
    <property type="protein sequence ID" value="EEN69954.1"/>
    <property type="molecule type" value="Genomic_DNA"/>
</dbReference>
<dbReference type="AlphaFoldDB" id="C3XPT3"/>
<accession>C3XPT3</accession>
<gene>
    <name evidence="1" type="ORF">BRAFLDRAFT_67492</name>
</gene>
<sequence>MPERRKLISDVHSRLDELNSGTRCLCSSCDASYQGYKVAVAVMDKVSYNGMLSSLPRNPVALDKIAKCQTRAYTTSRVFQGSSFPRNPFALDDITTNHEKD</sequence>
<evidence type="ECO:0000313" key="1">
    <source>
        <dbReference type="EMBL" id="EEN69954.1"/>
    </source>
</evidence>
<reference evidence="1" key="1">
    <citation type="journal article" date="2008" name="Nature">
        <title>The amphioxus genome and the evolution of the chordate karyotype.</title>
        <authorList>
            <consortium name="US DOE Joint Genome Institute (JGI-PGF)"/>
            <person name="Putnam N.H."/>
            <person name="Butts T."/>
            <person name="Ferrier D.E.K."/>
            <person name="Furlong R.F."/>
            <person name="Hellsten U."/>
            <person name="Kawashima T."/>
            <person name="Robinson-Rechavi M."/>
            <person name="Shoguchi E."/>
            <person name="Terry A."/>
            <person name="Yu J.-K."/>
            <person name="Benito-Gutierrez E.L."/>
            <person name="Dubchak I."/>
            <person name="Garcia-Fernandez J."/>
            <person name="Gibson-Brown J.J."/>
            <person name="Grigoriev I.V."/>
            <person name="Horton A.C."/>
            <person name="de Jong P.J."/>
            <person name="Jurka J."/>
            <person name="Kapitonov V.V."/>
            <person name="Kohara Y."/>
            <person name="Kuroki Y."/>
            <person name="Lindquist E."/>
            <person name="Lucas S."/>
            <person name="Osoegawa K."/>
            <person name="Pennacchio L.A."/>
            <person name="Salamov A.A."/>
            <person name="Satou Y."/>
            <person name="Sauka-Spengler T."/>
            <person name="Schmutz J."/>
            <person name="Shin-I T."/>
            <person name="Toyoda A."/>
            <person name="Bronner-Fraser M."/>
            <person name="Fujiyama A."/>
            <person name="Holland L.Z."/>
            <person name="Holland P.W.H."/>
            <person name="Satoh N."/>
            <person name="Rokhsar D.S."/>
        </authorList>
    </citation>
    <scope>NUCLEOTIDE SEQUENCE [LARGE SCALE GENOMIC DNA]</scope>
    <source>
        <strain evidence="1">S238N-H82</strain>
        <tissue evidence="1">Testes</tissue>
    </source>
</reference>
<protein>
    <submittedName>
        <fullName evidence="1">Uncharacterized protein</fullName>
    </submittedName>
</protein>
<organism evidence="1">
    <name type="scientific">Branchiostoma floridae</name>
    <name type="common">Florida lancelet</name>
    <name type="synonym">Amphioxus</name>
    <dbReference type="NCBI Taxonomy" id="7739"/>
    <lineage>
        <taxon>Eukaryota</taxon>
        <taxon>Metazoa</taxon>
        <taxon>Chordata</taxon>
        <taxon>Cephalochordata</taxon>
        <taxon>Leptocardii</taxon>
        <taxon>Amphioxiformes</taxon>
        <taxon>Branchiostomatidae</taxon>
        <taxon>Branchiostoma</taxon>
    </lineage>
</organism>
<name>C3XPT3_BRAFL</name>